<dbReference type="Proteomes" id="UP000095228">
    <property type="component" value="Chromosome"/>
</dbReference>
<dbReference type="Gene3D" id="3.30.1320.10">
    <property type="match status" value="1"/>
</dbReference>
<dbReference type="EMBL" id="CP016094">
    <property type="protein sequence ID" value="AOS46233.1"/>
    <property type="molecule type" value="Genomic_DNA"/>
</dbReference>
<dbReference type="HAMAP" id="MF_00385">
    <property type="entry name" value="Ribosomal_bS16"/>
    <property type="match status" value="1"/>
</dbReference>
<organism evidence="4 5">
    <name type="scientific">Lacunisphaera limnophila</name>
    <dbReference type="NCBI Taxonomy" id="1838286"/>
    <lineage>
        <taxon>Bacteria</taxon>
        <taxon>Pseudomonadati</taxon>
        <taxon>Verrucomicrobiota</taxon>
        <taxon>Opitutia</taxon>
        <taxon>Opitutales</taxon>
        <taxon>Opitutaceae</taxon>
        <taxon>Lacunisphaera</taxon>
    </lineage>
</organism>
<dbReference type="OrthoDB" id="9807878at2"/>
<sequence length="89" mass="9792">MALKIRLSRVGTKNEPHYRVVVAEERSRRDGDAVEQIGAYNPNAKGKQMTIKLDRVDYWISKGAKPTATMHSMIKRAKRAAAAAAPATA</sequence>
<evidence type="ECO:0000313" key="5">
    <source>
        <dbReference type="Proteomes" id="UP000095228"/>
    </source>
</evidence>
<dbReference type="PANTHER" id="PTHR12919:SF20">
    <property type="entry name" value="SMALL RIBOSOMAL SUBUNIT PROTEIN BS16M"/>
    <property type="match status" value="1"/>
</dbReference>
<dbReference type="GO" id="GO:0005737">
    <property type="term" value="C:cytoplasm"/>
    <property type="evidence" value="ECO:0007669"/>
    <property type="project" value="UniProtKB-ARBA"/>
</dbReference>
<dbReference type="NCBIfam" id="TIGR00002">
    <property type="entry name" value="S16"/>
    <property type="match status" value="1"/>
</dbReference>
<dbReference type="RefSeq" id="WP_069963308.1">
    <property type="nucleotide sequence ID" value="NZ_CP016094.1"/>
</dbReference>
<gene>
    <name evidence="3 4" type="primary">rpsP</name>
    <name evidence="4" type="ORF">Verru16b_03330</name>
</gene>
<dbReference type="GO" id="GO:0006412">
    <property type="term" value="P:translation"/>
    <property type="evidence" value="ECO:0007669"/>
    <property type="project" value="UniProtKB-UniRule"/>
</dbReference>
<keyword evidence="2 3" id="KW-0687">Ribonucleoprotein</keyword>
<dbReference type="InterPro" id="IPR023803">
    <property type="entry name" value="Ribosomal_bS16_dom_sf"/>
</dbReference>
<evidence type="ECO:0000313" key="4">
    <source>
        <dbReference type="EMBL" id="AOS46233.1"/>
    </source>
</evidence>
<dbReference type="SUPFAM" id="SSF54565">
    <property type="entry name" value="Ribosomal protein S16"/>
    <property type="match status" value="1"/>
</dbReference>
<comment type="similarity">
    <text evidence="3">Belongs to the bacterial ribosomal protein bS16 family.</text>
</comment>
<dbReference type="Pfam" id="PF00886">
    <property type="entry name" value="Ribosomal_S16"/>
    <property type="match status" value="1"/>
</dbReference>
<dbReference type="STRING" id="1838286.Verru16b_03330"/>
<evidence type="ECO:0000256" key="2">
    <source>
        <dbReference type="ARBA" id="ARBA00023274"/>
    </source>
</evidence>
<evidence type="ECO:0000256" key="3">
    <source>
        <dbReference type="HAMAP-Rule" id="MF_00385"/>
    </source>
</evidence>
<dbReference type="GO" id="GO:0003735">
    <property type="term" value="F:structural constituent of ribosome"/>
    <property type="evidence" value="ECO:0007669"/>
    <property type="project" value="InterPro"/>
</dbReference>
<proteinExistence type="inferred from homology"/>
<protein>
    <recommendedName>
        <fullName evidence="3">Small ribosomal subunit protein bS16</fullName>
    </recommendedName>
</protein>
<dbReference type="InterPro" id="IPR000307">
    <property type="entry name" value="Ribosomal_bS16"/>
</dbReference>
<dbReference type="PANTHER" id="PTHR12919">
    <property type="entry name" value="30S RIBOSOMAL PROTEIN S16"/>
    <property type="match status" value="1"/>
</dbReference>
<accession>A0A1D8AZB5</accession>
<dbReference type="KEGG" id="obg:Verru16b_03330"/>
<keyword evidence="1 3" id="KW-0689">Ribosomal protein</keyword>
<keyword evidence="5" id="KW-1185">Reference proteome</keyword>
<dbReference type="GO" id="GO:0015935">
    <property type="term" value="C:small ribosomal subunit"/>
    <property type="evidence" value="ECO:0007669"/>
    <property type="project" value="TreeGrafter"/>
</dbReference>
<dbReference type="AlphaFoldDB" id="A0A1D8AZB5"/>
<evidence type="ECO:0000256" key="1">
    <source>
        <dbReference type="ARBA" id="ARBA00022980"/>
    </source>
</evidence>
<name>A0A1D8AZB5_9BACT</name>
<reference evidence="4 5" key="1">
    <citation type="submission" date="2016-06" db="EMBL/GenBank/DDBJ databases">
        <title>Three novel species with peptidoglycan cell walls form the new genus Lacunisphaera gen. nov. in the family Opitutaceae of the verrucomicrobial subdivision 4.</title>
        <authorList>
            <person name="Rast P."/>
            <person name="Gloeckner I."/>
            <person name="Jogler M."/>
            <person name="Boedeker C."/>
            <person name="Jeske O."/>
            <person name="Wiegand S."/>
            <person name="Reinhardt R."/>
            <person name="Schumann P."/>
            <person name="Rohde M."/>
            <person name="Spring S."/>
            <person name="Gloeckner F.O."/>
            <person name="Jogler C."/>
        </authorList>
    </citation>
    <scope>NUCLEOTIDE SEQUENCE [LARGE SCALE GENOMIC DNA]</scope>
    <source>
        <strain evidence="4 5">IG16b</strain>
    </source>
</reference>